<feature type="compositionally biased region" description="Low complexity" evidence="1">
    <location>
        <begin position="27"/>
        <end position="39"/>
    </location>
</feature>
<reference evidence="3" key="1">
    <citation type="journal article" date="2020" name="Stud. Mycol.">
        <title>101 Dothideomycetes genomes: a test case for predicting lifestyles and emergence of pathogens.</title>
        <authorList>
            <person name="Haridas S."/>
            <person name="Albert R."/>
            <person name="Binder M."/>
            <person name="Bloem J."/>
            <person name="Labutti K."/>
            <person name="Salamov A."/>
            <person name="Andreopoulos B."/>
            <person name="Baker S."/>
            <person name="Barry K."/>
            <person name="Bills G."/>
            <person name="Bluhm B."/>
            <person name="Cannon C."/>
            <person name="Castanera R."/>
            <person name="Culley D."/>
            <person name="Daum C."/>
            <person name="Ezra D."/>
            <person name="Gonzalez J."/>
            <person name="Henrissat B."/>
            <person name="Kuo A."/>
            <person name="Liang C."/>
            <person name="Lipzen A."/>
            <person name="Lutzoni F."/>
            <person name="Magnuson J."/>
            <person name="Mondo S."/>
            <person name="Nolan M."/>
            <person name="Ohm R."/>
            <person name="Pangilinan J."/>
            <person name="Park H.-J."/>
            <person name="Ramirez L."/>
            <person name="Alfaro M."/>
            <person name="Sun H."/>
            <person name="Tritt A."/>
            <person name="Yoshinaga Y."/>
            <person name="Zwiers L.-H."/>
            <person name="Turgeon B."/>
            <person name="Goodwin S."/>
            <person name="Spatafora J."/>
            <person name="Crous P."/>
            <person name="Grigoriev I."/>
        </authorList>
    </citation>
    <scope>NUCLEOTIDE SEQUENCE</scope>
    <source>
        <strain evidence="3">CBS 101060</strain>
    </source>
</reference>
<proteinExistence type="predicted"/>
<feature type="compositionally biased region" description="Acidic residues" evidence="1">
    <location>
        <begin position="67"/>
        <end position="77"/>
    </location>
</feature>
<organism evidence="3 4">
    <name type="scientific">Patellaria atrata CBS 101060</name>
    <dbReference type="NCBI Taxonomy" id="1346257"/>
    <lineage>
        <taxon>Eukaryota</taxon>
        <taxon>Fungi</taxon>
        <taxon>Dikarya</taxon>
        <taxon>Ascomycota</taxon>
        <taxon>Pezizomycotina</taxon>
        <taxon>Dothideomycetes</taxon>
        <taxon>Dothideomycetes incertae sedis</taxon>
        <taxon>Patellariales</taxon>
        <taxon>Patellariaceae</taxon>
        <taxon>Patellaria</taxon>
    </lineage>
</organism>
<dbReference type="Pfam" id="PF12572">
    <property type="entry name" value="DUF3752"/>
    <property type="match status" value="1"/>
</dbReference>
<feature type="compositionally biased region" description="Basic and acidic residues" evidence="1">
    <location>
        <begin position="93"/>
        <end position="108"/>
    </location>
</feature>
<dbReference type="EMBL" id="MU006104">
    <property type="protein sequence ID" value="KAF2836195.1"/>
    <property type="molecule type" value="Genomic_DNA"/>
</dbReference>
<evidence type="ECO:0000313" key="4">
    <source>
        <dbReference type="Proteomes" id="UP000799429"/>
    </source>
</evidence>
<feature type="region of interest" description="Disordered" evidence="1">
    <location>
        <begin position="1"/>
        <end position="123"/>
    </location>
</feature>
<dbReference type="PANTHER" id="PTHR46370:SF1">
    <property type="entry name" value="GPALPP MOTIFS-CONTAINING PROTEIN 1"/>
    <property type="match status" value="1"/>
</dbReference>
<dbReference type="InterPro" id="IPR022226">
    <property type="entry name" value="DUF3752"/>
</dbReference>
<evidence type="ECO:0000313" key="3">
    <source>
        <dbReference type="EMBL" id="KAF2836195.1"/>
    </source>
</evidence>
<dbReference type="AlphaFoldDB" id="A0A9P4S6P9"/>
<protein>
    <recommendedName>
        <fullName evidence="2">DUF3752 domain-containing protein</fullName>
    </recommendedName>
</protein>
<sequence length="277" mass="30885">MSSIGPSLPPHLLSKRKRPEDDEGTFPTRSKTPTTTRSPTPEKRRRVLGPTPPPALLDERPPQPTQEDSDSSSDDDFGPAPPTGGEATMISIFEKEEQNRRQTKDRNQEPASTAIQRDEWMMVPPKQDDLAARMDPSKLTRARKFNSGKGASVPGPGAEVSTVWTETPEEKRKRLEDQVLGITSVPNLKDAQQAAKKREAEQTAERLKQKQIKERSKSLMQEHKARVGKDAEEDDPSKRAFDREKDIGGSKMGAKQQRELLNRAADFSSRFSGGSYL</sequence>
<feature type="domain" description="DUF3752" evidence="2">
    <location>
        <begin position="124"/>
        <end position="272"/>
    </location>
</feature>
<feature type="compositionally biased region" description="Basic and acidic residues" evidence="1">
    <location>
        <begin position="168"/>
        <end position="177"/>
    </location>
</feature>
<dbReference type="OrthoDB" id="73491at2759"/>
<accession>A0A9P4S6P9</accession>
<feature type="compositionally biased region" description="Basic and acidic residues" evidence="1">
    <location>
        <begin position="196"/>
        <end position="248"/>
    </location>
</feature>
<gene>
    <name evidence="3" type="ORF">M501DRAFT_1019001</name>
</gene>
<evidence type="ECO:0000256" key="1">
    <source>
        <dbReference type="SAM" id="MobiDB-lite"/>
    </source>
</evidence>
<dbReference type="PANTHER" id="PTHR46370">
    <property type="entry name" value="GPALPP MOTIFS-CONTAINING PROTEIN 1"/>
    <property type="match status" value="1"/>
</dbReference>
<comment type="caution">
    <text evidence="3">The sequence shown here is derived from an EMBL/GenBank/DDBJ whole genome shotgun (WGS) entry which is preliminary data.</text>
</comment>
<evidence type="ECO:0000259" key="2">
    <source>
        <dbReference type="Pfam" id="PF12572"/>
    </source>
</evidence>
<dbReference type="InterPro" id="IPR046331">
    <property type="entry name" value="GPAM1-like"/>
</dbReference>
<feature type="region of interest" description="Disordered" evidence="1">
    <location>
        <begin position="145"/>
        <end position="277"/>
    </location>
</feature>
<dbReference type="Proteomes" id="UP000799429">
    <property type="component" value="Unassembled WGS sequence"/>
</dbReference>
<name>A0A9P4S6P9_9PEZI</name>
<keyword evidence="4" id="KW-1185">Reference proteome</keyword>